<dbReference type="RefSeq" id="WP_054797492.1">
    <property type="nucleotide sequence ID" value="NZ_JBDLZV010000001.1"/>
</dbReference>
<evidence type="ECO:0000313" key="4">
    <source>
        <dbReference type="Proteomes" id="UP000450917"/>
    </source>
</evidence>
<dbReference type="Proteomes" id="UP000450917">
    <property type="component" value="Unassembled WGS sequence"/>
</dbReference>
<dbReference type="Gene3D" id="3.90.420.10">
    <property type="entry name" value="Oxidoreductase, molybdopterin-binding domain"/>
    <property type="match status" value="1"/>
</dbReference>
<dbReference type="PANTHER" id="PTHR43032:SF4">
    <property type="entry name" value="OXIDOREDUCTASE MOLYBDOPTERIN-BINDING DOMAIN-CONTAINING PROTEIN"/>
    <property type="match status" value="1"/>
</dbReference>
<dbReference type="PANTHER" id="PTHR43032">
    <property type="entry name" value="PROTEIN-METHIONINE-SULFOXIDE REDUCTASE"/>
    <property type="match status" value="1"/>
</dbReference>
<feature type="domain" description="Oxidoreductase molybdopterin-binding" evidence="2">
    <location>
        <begin position="42"/>
        <end position="188"/>
    </location>
</feature>
<dbReference type="Pfam" id="PF00174">
    <property type="entry name" value="Oxidored_molyb"/>
    <property type="match status" value="1"/>
</dbReference>
<protein>
    <submittedName>
        <fullName evidence="3">Molybdopterin-dependent oxidoreductase</fullName>
    </submittedName>
</protein>
<dbReference type="AlphaFoldDB" id="A0A7X2ZCB2"/>
<proteinExistence type="predicted"/>
<keyword evidence="4" id="KW-1185">Reference proteome</keyword>
<sequence>MHEKAERIKRMKLPGEVSKPGFEHRLPPGQVWTDRFPILHEGAVPAYDLATWSLRMFGELKEEKTLTHRDLMALPQTRITCDIHCVTRWSKADTVWEGVLVRDVLGLLDVNPEAGYVMVHADHDYETNVPLKDLLGDQAMLAHSYDGKPLTPKHGWPFRLLVPHLYFWKSAKWVRGFEFMKEDRTGFWENNGFHNEADPFKEERFSGEPLPLPEDEWVHKDFD</sequence>
<dbReference type="EMBL" id="WNZX01000013">
    <property type="protein sequence ID" value="MUG72213.1"/>
    <property type="molecule type" value="Genomic_DNA"/>
</dbReference>
<accession>A0A7X2ZCB2</accession>
<gene>
    <name evidence="3" type="ORF">GNP93_16200</name>
</gene>
<reference evidence="3 4" key="1">
    <citation type="submission" date="2019-11" db="EMBL/GenBank/DDBJ databases">
        <title>Draft genome sequences of five Paenibacillus species of dairy origin.</title>
        <authorList>
            <person name="Olajide A.M."/>
            <person name="Chen S."/>
            <person name="Lapointe G."/>
        </authorList>
    </citation>
    <scope>NUCLEOTIDE SEQUENCE [LARGE SCALE GENOMIC DNA]</scope>
    <source>
        <strain evidence="3 4">2CS3</strain>
    </source>
</reference>
<evidence type="ECO:0000313" key="3">
    <source>
        <dbReference type="EMBL" id="MUG72213.1"/>
    </source>
</evidence>
<dbReference type="CDD" id="cd02109">
    <property type="entry name" value="arch_bact_SO_family_Moco"/>
    <property type="match status" value="1"/>
</dbReference>
<evidence type="ECO:0000256" key="1">
    <source>
        <dbReference type="SAM" id="MobiDB-lite"/>
    </source>
</evidence>
<organism evidence="3 4">
    <name type="scientific">Paenibacillus validus</name>
    <dbReference type="NCBI Taxonomy" id="44253"/>
    <lineage>
        <taxon>Bacteria</taxon>
        <taxon>Bacillati</taxon>
        <taxon>Bacillota</taxon>
        <taxon>Bacilli</taxon>
        <taxon>Bacillales</taxon>
        <taxon>Paenibacillaceae</taxon>
        <taxon>Paenibacillus</taxon>
    </lineage>
</organism>
<dbReference type="SUPFAM" id="SSF56524">
    <property type="entry name" value="Oxidoreductase molybdopterin-binding domain"/>
    <property type="match status" value="1"/>
</dbReference>
<dbReference type="InterPro" id="IPR036374">
    <property type="entry name" value="OxRdtase_Mopterin-bd_sf"/>
</dbReference>
<evidence type="ECO:0000259" key="2">
    <source>
        <dbReference type="Pfam" id="PF00174"/>
    </source>
</evidence>
<dbReference type="InterPro" id="IPR000572">
    <property type="entry name" value="OxRdtase_Mopterin-bd_dom"/>
</dbReference>
<comment type="caution">
    <text evidence="3">The sequence shown here is derived from an EMBL/GenBank/DDBJ whole genome shotgun (WGS) entry which is preliminary data.</text>
</comment>
<name>A0A7X2ZCB2_9BACL</name>
<feature type="region of interest" description="Disordered" evidence="1">
    <location>
        <begin position="204"/>
        <end position="223"/>
    </location>
</feature>